<accession>A0A448WSW9</accession>
<sequence length="126" mass="13719">MLDSSTAVAIEFYERSHSSEQLLLSFPNAKSSREGTGLDFTHSHSGQHTKLIINSSGSTSQAAIYTQPSRFFTERTVFSPTKMATSVVTTAASQGNGFSGNEFRSGYSTWSGQEPVSRVSFIHLPF</sequence>
<gene>
    <name evidence="1" type="ORF">PXEA_LOCUS12902</name>
</gene>
<dbReference type="AlphaFoldDB" id="A0A448WSW9"/>
<name>A0A448WSW9_9PLAT</name>
<protein>
    <submittedName>
        <fullName evidence="1">Uncharacterized protein</fullName>
    </submittedName>
</protein>
<reference evidence="1" key="1">
    <citation type="submission" date="2018-11" db="EMBL/GenBank/DDBJ databases">
        <authorList>
            <consortium name="Pathogen Informatics"/>
        </authorList>
    </citation>
    <scope>NUCLEOTIDE SEQUENCE</scope>
</reference>
<dbReference type="Proteomes" id="UP000784294">
    <property type="component" value="Unassembled WGS sequence"/>
</dbReference>
<proteinExistence type="predicted"/>
<organism evidence="1 2">
    <name type="scientific">Protopolystoma xenopodis</name>
    <dbReference type="NCBI Taxonomy" id="117903"/>
    <lineage>
        <taxon>Eukaryota</taxon>
        <taxon>Metazoa</taxon>
        <taxon>Spiralia</taxon>
        <taxon>Lophotrochozoa</taxon>
        <taxon>Platyhelminthes</taxon>
        <taxon>Monogenea</taxon>
        <taxon>Polyopisthocotylea</taxon>
        <taxon>Polystomatidea</taxon>
        <taxon>Polystomatidae</taxon>
        <taxon>Protopolystoma</taxon>
    </lineage>
</organism>
<keyword evidence="2" id="KW-1185">Reference proteome</keyword>
<evidence type="ECO:0000313" key="2">
    <source>
        <dbReference type="Proteomes" id="UP000784294"/>
    </source>
</evidence>
<comment type="caution">
    <text evidence="1">The sequence shown here is derived from an EMBL/GenBank/DDBJ whole genome shotgun (WGS) entry which is preliminary data.</text>
</comment>
<dbReference type="EMBL" id="CAAALY010041687">
    <property type="protein sequence ID" value="VEL19462.1"/>
    <property type="molecule type" value="Genomic_DNA"/>
</dbReference>
<evidence type="ECO:0000313" key="1">
    <source>
        <dbReference type="EMBL" id="VEL19462.1"/>
    </source>
</evidence>